<organism evidence="6 7">
    <name type="scientific">Pyruvatibacter mobilis</name>
    <dbReference type="NCBI Taxonomy" id="1712261"/>
    <lineage>
        <taxon>Bacteria</taxon>
        <taxon>Pseudomonadati</taxon>
        <taxon>Pseudomonadota</taxon>
        <taxon>Alphaproteobacteria</taxon>
        <taxon>Hyphomicrobiales</taxon>
        <taxon>Parvibaculaceae</taxon>
        <taxon>Pyruvatibacter</taxon>
    </lineage>
</organism>
<dbReference type="InterPro" id="IPR002698">
    <property type="entry name" value="FTHF_cligase"/>
</dbReference>
<evidence type="ECO:0000313" key="7">
    <source>
        <dbReference type="Proteomes" id="UP000470384"/>
    </source>
</evidence>
<accession>A0A845QEA1</accession>
<dbReference type="PANTHER" id="PTHR23407:SF1">
    <property type="entry name" value="5-FORMYLTETRAHYDROFOLATE CYCLO-LIGASE"/>
    <property type="match status" value="1"/>
</dbReference>
<evidence type="ECO:0000256" key="2">
    <source>
        <dbReference type="ARBA" id="ARBA00022741"/>
    </source>
</evidence>
<proteinExistence type="inferred from homology"/>
<reference evidence="6 7" key="1">
    <citation type="journal article" date="2016" name="Int. J. Syst. Evol. Microbiol.">
        <title>Pyruvatibacter mobilis gen. nov., sp. nov., a marine bacterium from the culture broth of Picochlorum sp. 122.</title>
        <authorList>
            <person name="Wang G."/>
            <person name="Tang M."/>
            <person name="Wu H."/>
            <person name="Dai S."/>
            <person name="Li T."/>
            <person name="Chen C."/>
            <person name="He H."/>
            <person name="Fan J."/>
            <person name="Xiang W."/>
            <person name="Li X."/>
        </authorList>
    </citation>
    <scope>NUCLEOTIDE SEQUENCE [LARGE SCALE GENOMIC DNA]</scope>
    <source>
        <strain evidence="6 7">GYP-11</strain>
    </source>
</reference>
<dbReference type="GO" id="GO:0005524">
    <property type="term" value="F:ATP binding"/>
    <property type="evidence" value="ECO:0007669"/>
    <property type="project" value="UniProtKB-KW"/>
</dbReference>
<dbReference type="OrthoDB" id="9801938at2"/>
<evidence type="ECO:0000256" key="3">
    <source>
        <dbReference type="ARBA" id="ARBA00022840"/>
    </source>
</evidence>
<feature type="binding site" evidence="4">
    <location>
        <begin position="16"/>
        <end position="20"/>
    </location>
    <ligand>
        <name>ATP</name>
        <dbReference type="ChEBI" id="CHEBI:30616"/>
    </ligand>
</feature>
<keyword evidence="6" id="KW-0436">Ligase</keyword>
<comment type="cofactor">
    <cofactor evidence="5">
        <name>Mg(2+)</name>
        <dbReference type="ChEBI" id="CHEBI:18420"/>
    </cofactor>
</comment>
<dbReference type="PANTHER" id="PTHR23407">
    <property type="entry name" value="ATPASE INHIBITOR/5-FORMYLTETRAHYDROFOLATE CYCLO-LIGASE"/>
    <property type="match status" value="1"/>
</dbReference>
<keyword evidence="5" id="KW-0460">Magnesium</keyword>
<dbReference type="InterPro" id="IPR024185">
    <property type="entry name" value="FTHF_cligase-like_sf"/>
</dbReference>
<protein>
    <recommendedName>
        <fullName evidence="5">5-formyltetrahydrofolate cyclo-ligase</fullName>
        <ecNumber evidence="5">6.3.3.2</ecNumber>
    </recommendedName>
</protein>
<keyword evidence="5" id="KW-0479">Metal-binding</keyword>
<dbReference type="Gene3D" id="3.40.50.10420">
    <property type="entry name" value="NagB/RpiA/CoA transferase-like"/>
    <property type="match status" value="1"/>
</dbReference>
<dbReference type="EMBL" id="WXYQ01000011">
    <property type="protein sequence ID" value="NBG96724.1"/>
    <property type="molecule type" value="Genomic_DNA"/>
</dbReference>
<dbReference type="NCBIfam" id="TIGR02727">
    <property type="entry name" value="MTHFS_bact"/>
    <property type="match status" value="1"/>
</dbReference>
<comment type="caution">
    <text evidence="6">The sequence shown here is derived from an EMBL/GenBank/DDBJ whole genome shotgun (WGS) entry which is preliminary data.</text>
</comment>
<feature type="binding site" evidence="4">
    <location>
        <begin position="142"/>
        <end position="150"/>
    </location>
    <ligand>
        <name>ATP</name>
        <dbReference type="ChEBI" id="CHEBI:30616"/>
    </ligand>
</feature>
<comment type="similarity">
    <text evidence="1 5">Belongs to the 5-formyltetrahydrofolate cyclo-ligase family.</text>
</comment>
<evidence type="ECO:0000256" key="1">
    <source>
        <dbReference type="ARBA" id="ARBA00010638"/>
    </source>
</evidence>
<dbReference type="GO" id="GO:0035999">
    <property type="term" value="P:tetrahydrofolate interconversion"/>
    <property type="evidence" value="ECO:0007669"/>
    <property type="project" value="TreeGrafter"/>
</dbReference>
<keyword evidence="3 4" id="KW-0067">ATP-binding</keyword>
<dbReference type="GeneID" id="300653770"/>
<dbReference type="EC" id="6.3.3.2" evidence="5"/>
<evidence type="ECO:0000256" key="5">
    <source>
        <dbReference type="RuleBase" id="RU361279"/>
    </source>
</evidence>
<evidence type="ECO:0000313" key="6">
    <source>
        <dbReference type="EMBL" id="NBG96724.1"/>
    </source>
</evidence>
<dbReference type="RefSeq" id="WP_160588752.1">
    <property type="nucleotide sequence ID" value="NZ_BMHN01000001.1"/>
</dbReference>
<feature type="binding site" evidence="4">
    <location>
        <position position="67"/>
    </location>
    <ligand>
        <name>substrate</name>
    </ligand>
</feature>
<dbReference type="GO" id="GO:0030272">
    <property type="term" value="F:5-formyltetrahydrofolate cyclo-ligase activity"/>
    <property type="evidence" value="ECO:0007669"/>
    <property type="project" value="UniProtKB-EC"/>
</dbReference>
<name>A0A845QEA1_9HYPH</name>
<dbReference type="GO" id="GO:0046872">
    <property type="term" value="F:metal ion binding"/>
    <property type="evidence" value="ECO:0007669"/>
    <property type="project" value="UniProtKB-KW"/>
</dbReference>
<dbReference type="Proteomes" id="UP000470384">
    <property type="component" value="Unassembled WGS sequence"/>
</dbReference>
<comment type="catalytic activity">
    <reaction evidence="5">
        <text>(6S)-5-formyl-5,6,7,8-tetrahydrofolate + ATP = (6R)-5,10-methenyltetrahydrofolate + ADP + phosphate</text>
        <dbReference type="Rhea" id="RHEA:10488"/>
        <dbReference type="ChEBI" id="CHEBI:30616"/>
        <dbReference type="ChEBI" id="CHEBI:43474"/>
        <dbReference type="ChEBI" id="CHEBI:57455"/>
        <dbReference type="ChEBI" id="CHEBI:57457"/>
        <dbReference type="ChEBI" id="CHEBI:456216"/>
        <dbReference type="EC" id="6.3.3.2"/>
    </reaction>
</comment>
<dbReference type="SUPFAM" id="SSF100950">
    <property type="entry name" value="NagB/RpiA/CoA transferase-like"/>
    <property type="match status" value="1"/>
</dbReference>
<dbReference type="AlphaFoldDB" id="A0A845QEA1"/>
<dbReference type="InterPro" id="IPR037171">
    <property type="entry name" value="NagB/RpiA_transferase-like"/>
</dbReference>
<dbReference type="GO" id="GO:0009396">
    <property type="term" value="P:folic acid-containing compound biosynthetic process"/>
    <property type="evidence" value="ECO:0007669"/>
    <property type="project" value="TreeGrafter"/>
</dbReference>
<dbReference type="Pfam" id="PF01812">
    <property type="entry name" value="5-FTHF_cyc-lig"/>
    <property type="match status" value="1"/>
</dbReference>
<evidence type="ECO:0000256" key="4">
    <source>
        <dbReference type="PIRSR" id="PIRSR006806-1"/>
    </source>
</evidence>
<keyword evidence="7" id="KW-1185">Reference proteome</keyword>
<keyword evidence="2 4" id="KW-0547">Nucleotide-binding</keyword>
<gene>
    <name evidence="6" type="ORF">GTQ45_13365</name>
</gene>
<dbReference type="PIRSF" id="PIRSF006806">
    <property type="entry name" value="FTHF_cligase"/>
    <property type="match status" value="1"/>
</dbReference>
<sequence>MTEPSFPTAGAQPVSKAELRRHAGLVRQREARRLGQAAGDRIARHVLDAVPLRPFEMAAGYWPVRAEADPLPLMLALKAMGHGLCLPEVAARNAPLLFRRWLPGEPLTAGAYGIPAPGAGARLVTPSLVLVPGVWFDRQGARLGYGGGFYDRTLEALRRGRRPTIVGIAYDAQLGDRLAREPHDAVMDFVVTERRVIRTR</sequence>